<dbReference type="InterPro" id="IPR028994">
    <property type="entry name" value="Integrin_alpha_N"/>
</dbReference>
<gene>
    <name evidence="4" type="ORF">SAMN04488508_109100</name>
</gene>
<accession>A0A1M6JJJ2</accession>
<feature type="chain" id="PRO_5009918714" evidence="2">
    <location>
        <begin position="23"/>
        <end position="978"/>
    </location>
</feature>
<dbReference type="STRING" id="570521.SAMN04488508_109100"/>
<keyword evidence="1 2" id="KW-0732">Signal</keyword>
<dbReference type="OrthoDB" id="1522652at2"/>
<dbReference type="Proteomes" id="UP000184432">
    <property type="component" value="Unassembled WGS sequence"/>
</dbReference>
<evidence type="ECO:0000313" key="4">
    <source>
        <dbReference type="EMBL" id="SHJ46840.1"/>
    </source>
</evidence>
<feature type="domain" description="Secretion system C-terminal sorting" evidence="3">
    <location>
        <begin position="913"/>
        <end position="976"/>
    </location>
</feature>
<name>A0A1M6JJJ2_9FLAO</name>
<sequence>MDKLLRCFLIFLVSGQFLSAQADYISWEFRGGNLLNNPDGTSTGPGPEPAGLDVADIPSTPITFGRLQSAVLGDLDGDDDLDFISGSQGGTVHYYENDGTPTAPNWVAASIPTLDTLWIDRDNPFRNQNRPQLVDIDNDDDLDLFIGTDYDYEGDRNNDILFYRNVGTPETPVFEYVPNGIPGLNDIEVAEFPGLGFVDLDNDTDLDLVALGSDKLTYFLNTGDPENPVFERQSEADSPWSDEDAYTNMDVPVPVFEDFDKDGDFDMFFMIDTGFVRWIENIGTVTEPQFDDPQLLFNGELTRGEIGSFATIDFGDVNGDGLKDAILGSFNVARFAWFRQVPVCVAPSTPVVTATPVTCEGETSTITISGDLNIASTWSIYTDSCGGTLLGTTTTNTSTFEVTPTAPGTTYYIRGEDGDLACIDESTAICVEITIPVNAIDDPTFGYPDTNYCSNDSNPSPAITGTTGGTFSSTSGLSIDPDTGVIDIANSTPNTYTVTYTTNGTCPDSSDQEITIIQQDDATFNYTDSSYCSNDSNPTPTITGTTGGTFSSTSGLSIDPDTGVIDLANSTPNVYTVTYTTSGTCPNSSDQEITIIQQDDATFSYTDSSYCSDDSNPAPTITGSTGGTFNSTSGLSIDPDTGIIDLATSTPATYTVIYTTNGTCTNSSDQEITIIQQDNATFNYTSNSYCSNDANPTPTITGTSGGTFSTPMGLSIDPDTGVIDITNSTPDTYTVTYTTSGICPNSSNQEITILQQEDATFSYTANSYCSNESNPVPAITGTTGGTFSADSGLSIDLNTGVIDLADSTPDTYTITYTTAGLCPNSSSVEITIHPLPNVAIENDSSTISVNSLEGATYQWINCDTDSPVASETNASFTISENGSYAVDITINGCTNRSECVTINIANSLSDFKLYPNPSEGMIHVTLPSVIDIAIYNNHGRKVFETTNTSIDISTLKSGVYFMKIETSEGTTIRKLVRN</sequence>
<dbReference type="AlphaFoldDB" id="A0A1M6JJJ2"/>
<dbReference type="EMBL" id="FQYP01000009">
    <property type="protein sequence ID" value="SHJ46840.1"/>
    <property type="molecule type" value="Genomic_DNA"/>
</dbReference>
<dbReference type="RefSeq" id="WP_073319882.1">
    <property type="nucleotide sequence ID" value="NZ_FQYP01000009.1"/>
</dbReference>
<evidence type="ECO:0000313" key="5">
    <source>
        <dbReference type="Proteomes" id="UP000184432"/>
    </source>
</evidence>
<dbReference type="SUPFAM" id="SSF69318">
    <property type="entry name" value="Integrin alpha N-terminal domain"/>
    <property type="match status" value="1"/>
</dbReference>
<organism evidence="4 5">
    <name type="scientific">Aquimarina spongiae</name>
    <dbReference type="NCBI Taxonomy" id="570521"/>
    <lineage>
        <taxon>Bacteria</taxon>
        <taxon>Pseudomonadati</taxon>
        <taxon>Bacteroidota</taxon>
        <taxon>Flavobacteriia</taxon>
        <taxon>Flavobacteriales</taxon>
        <taxon>Flavobacteriaceae</taxon>
        <taxon>Aquimarina</taxon>
    </lineage>
</organism>
<evidence type="ECO:0000259" key="3">
    <source>
        <dbReference type="Pfam" id="PF18962"/>
    </source>
</evidence>
<feature type="signal peptide" evidence="2">
    <location>
        <begin position="1"/>
        <end position="22"/>
    </location>
</feature>
<dbReference type="NCBIfam" id="TIGR04183">
    <property type="entry name" value="Por_Secre_tail"/>
    <property type="match status" value="1"/>
</dbReference>
<keyword evidence="5" id="KW-1185">Reference proteome</keyword>
<dbReference type="Pfam" id="PF18962">
    <property type="entry name" value="Por_Secre_tail"/>
    <property type="match status" value="1"/>
</dbReference>
<reference evidence="5" key="1">
    <citation type="submission" date="2016-11" db="EMBL/GenBank/DDBJ databases">
        <authorList>
            <person name="Varghese N."/>
            <person name="Submissions S."/>
        </authorList>
    </citation>
    <scope>NUCLEOTIDE SEQUENCE [LARGE SCALE GENOMIC DNA]</scope>
    <source>
        <strain evidence="5">DSM 22623</strain>
    </source>
</reference>
<protein>
    <submittedName>
        <fullName evidence="4">Por secretion system C-terminal sorting domain-containing protein</fullName>
    </submittedName>
</protein>
<proteinExistence type="predicted"/>
<evidence type="ECO:0000256" key="1">
    <source>
        <dbReference type="ARBA" id="ARBA00022729"/>
    </source>
</evidence>
<dbReference type="InterPro" id="IPR026444">
    <property type="entry name" value="Secre_tail"/>
</dbReference>
<evidence type="ECO:0000256" key="2">
    <source>
        <dbReference type="SAM" id="SignalP"/>
    </source>
</evidence>